<name>A6IL79_RAT</name>
<dbReference type="Proteomes" id="UP000234681">
    <property type="component" value="Chromosome 4"/>
</dbReference>
<gene>
    <name evidence="1" type="primary">RGD1562214_predicted</name>
    <name evidence="1" type="ORF">rCG_29829</name>
</gene>
<evidence type="ECO:0000313" key="1">
    <source>
        <dbReference type="EMBL" id="EDM02061.1"/>
    </source>
</evidence>
<organism evidence="1 2">
    <name type="scientific">Rattus norvegicus</name>
    <name type="common">Rat</name>
    <dbReference type="NCBI Taxonomy" id="10116"/>
    <lineage>
        <taxon>Eukaryota</taxon>
        <taxon>Metazoa</taxon>
        <taxon>Chordata</taxon>
        <taxon>Craniata</taxon>
        <taxon>Vertebrata</taxon>
        <taxon>Euteleostomi</taxon>
        <taxon>Mammalia</taxon>
        <taxon>Eutheria</taxon>
        <taxon>Euarchontoglires</taxon>
        <taxon>Glires</taxon>
        <taxon>Rodentia</taxon>
        <taxon>Myomorpha</taxon>
        <taxon>Muroidea</taxon>
        <taxon>Muridae</taxon>
        <taxon>Murinae</taxon>
        <taxon>Rattus</taxon>
    </lineage>
</organism>
<dbReference type="EMBL" id="CH473964">
    <property type="protein sequence ID" value="EDM02061.1"/>
    <property type="molecule type" value="Genomic_DNA"/>
</dbReference>
<sequence length="194" mass="21154">MRGRILEGESRAAWHSLNSACGHPPCCAFTMSKAAFFCPGCSWIIKRSLGCCFAVRPYSFCGDEDGGRRSFGAGVSQPPDAWTRKLLPSFFPPGSSMGLLGQRHSHRRACHPLRKKATRTGLPSAHPHSTPHRLLASGRGASHTTQHCSDSHGSLTCLTVTRCTSVVPEGKWGQRYPWFCSPEPGKAVTFLHVH</sequence>
<protein>
    <submittedName>
        <fullName evidence="1">Similar to decapping enzyme Dcp1b (Predicted), isoform CRA_b</fullName>
    </submittedName>
</protein>
<accession>A6IL79</accession>
<dbReference type="AlphaFoldDB" id="A6IL79"/>
<proteinExistence type="predicted"/>
<reference evidence="1 2" key="1">
    <citation type="submission" date="2005-09" db="EMBL/GenBank/DDBJ databases">
        <authorList>
            <person name="Mural R.J."/>
            <person name="Li P.W."/>
            <person name="Adams M.D."/>
            <person name="Amanatides P.G."/>
            <person name="Baden-Tillson H."/>
            <person name="Barnstead M."/>
            <person name="Chin S.H."/>
            <person name="Dew I."/>
            <person name="Evans C.A."/>
            <person name="Ferriera S."/>
            <person name="Flanigan M."/>
            <person name="Fosler C."/>
            <person name="Glodek A."/>
            <person name="Gu Z."/>
            <person name="Holt R.A."/>
            <person name="Jennings D."/>
            <person name="Kraft C.L."/>
            <person name="Lu F."/>
            <person name="Nguyen T."/>
            <person name="Nusskern D.R."/>
            <person name="Pfannkoch C.M."/>
            <person name="Sitter C."/>
            <person name="Sutton G.G."/>
            <person name="Venter J.C."/>
            <person name="Wang Z."/>
            <person name="Woodage T."/>
            <person name="Zheng X.H."/>
            <person name="Zhong F."/>
        </authorList>
    </citation>
    <scope>NUCLEOTIDE SEQUENCE [LARGE SCALE GENOMIC DNA]</scope>
    <source>
        <strain>BN</strain>
        <strain evidence="2">Sprague-Dawley</strain>
    </source>
</reference>
<evidence type="ECO:0000313" key="2">
    <source>
        <dbReference type="Proteomes" id="UP000234681"/>
    </source>
</evidence>